<evidence type="ECO:0000313" key="2">
    <source>
        <dbReference type="EnsemblMetazoa" id="GPAI034953-PA"/>
    </source>
</evidence>
<dbReference type="PANTHER" id="PTHR47760">
    <property type="entry name" value="G-PROTEIN COUPLED RECEPTOR B0563.6-LIKE PROTEIN-RELATED"/>
    <property type="match status" value="1"/>
</dbReference>
<dbReference type="InterPro" id="IPR053093">
    <property type="entry name" value="GPCR-like"/>
</dbReference>
<dbReference type="Proteomes" id="UP000092445">
    <property type="component" value="Unassembled WGS sequence"/>
</dbReference>
<keyword evidence="1" id="KW-0812">Transmembrane</keyword>
<keyword evidence="1" id="KW-1133">Transmembrane helix</keyword>
<reference evidence="3" key="1">
    <citation type="submission" date="2014-03" db="EMBL/GenBank/DDBJ databases">
        <authorList>
            <person name="Aksoy S."/>
            <person name="Warren W."/>
            <person name="Wilson R.K."/>
        </authorList>
    </citation>
    <scope>NUCLEOTIDE SEQUENCE [LARGE SCALE GENOMIC DNA]</scope>
    <source>
        <strain evidence="3">IAEA</strain>
    </source>
</reference>
<accession>A0A1B0A5D1</accession>
<dbReference type="Gene3D" id="1.20.1070.10">
    <property type="entry name" value="Rhodopsin 7-helix transmembrane proteins"/>
    <property type="match status" value="1"/>
</dbReference>
<keyword evidence="3" id="KW-1185">Reference proteome</keyword>
<sequence length="156" mass="16986">MLTRLYTTEEDPALCSIIWGTNFTATPAADENDSNVGGITAASISLNGASAGYVSSGRNSAASAIVASVTVGDNLRDDFYISNEDPRTEILREYSYGIVLPIICALGIIGNVLNLVVLTRRNMRGTAYIYMRDTRDNTLKEIQEIRNYHKDISGTI</sequence>
<evidence type="ECO:0000256" key="1">
    <source>
        <dbReference type="SAM" id="Phobius"/>
    </source>
</evidence>
<feature type="transmembrane region" description="Helical" evidence="1">
    <location>
        <begin position="94"/>
        <end position="118"/>
    </location>
</feature>
<reference evidence="2" key="2">
    <citation type="submission" date="2020-05" db="UniProtKB">
        <authorList>
            <consortium name="EnsemblMetazoa"/>
        </authorList>
    </citation>
    <scope>IDENTIFICATION</scope>
    <source>
        <strain evidence="2">IAEA</strain>
    </source>
</reference>
<evidence type="ECO:0008006" key="4">
    <source>
        <dbReference type="Google" id="ProtNLM"/>
    </source>
</evidence>
<dbReference type="EnsemblMetazoa" id="GPAI034953-RA">
    <property type="protein sequence ID" value="GPAI034953-PA"/>
    <property type="gene ID" value="GPAI034953"/>
</dbReference>
<name>A0A1B0A5D1_GLOPL</name>
<keyword evidence="1" id="KW-0472">Membrane</keyword>
<organism evidence="2 3">
    <name type="scientific">Glossina pallidipes</name>
    <name type="common">Tsetse fly</name>
    <dbReference type="NCBI Taxonomy" id="7398"/>
    <lineage>
        <taxon>Eukaryota</taxon>
        <taxon>Metazoa</taxon>
        <taxon>Ecdysozoa</taxon>
        <taxon>Arthropoda</taxon>
        <taxon>Hexapoda</taxon>
        <taxon>Insecta</taxon>
        <taxon>Pterygota</taxon>
        <taxon>Neoptera</taxon>
        <taxon>Endopterygota</taxon>
        <taxon>Diptera</taxon>
        <taxon>Brachycera</taxon>
        <taxon>Muscomorpha</taxon>
        <taxon>Hippoboscoidea</taxon>
        <taxon>Glossinidae</taxon>
        <taxon>Glossina</taxon>
    </lineage>
</organism>
<dbReference type="VEuPathDB" id="VectorBase:GPAI034953"/>
<dbReference type="AlphaFoldDB" id="A0A1B0A5D1"/>
<evidence type="ECO:0000313" key="3">
    <source>
        <dbReference type="Proteomes" id="UP000092445"/>
    </source>
</evidence>
<proteinExistence type="predicted"/>
<dbReference type="PANTHER" id="PTHR47760:SF1">
    <property type="entry name" value="G-PROTEIN COUPLED RECEPTORS FAMILY 1 PROFILE DOMAIN-CONTAINING PROTEIN"/>
    <property type="match status" value="1"/>
</dbReference>
<protein>
    <recommendedName>
        <fullName evidence="4">G-protein coupled receptors family 1 profile domain-containing protein</fullName>
    </recommendedName>
</protein>